<evidence type="ECO:0000256" key="1">
    <source>
        <dbReference type="ARBA" id="ARBA00004236"/>
    </source>
</evidence>
<dbReference type="CDD" id="cd06225">
    <property type="entry name" value="HAMP"/>
    <property type="match status" value="1"/>
</dbReference>
<organism evidence="10 11">
    <name type="scientific">Caryophanon latum</name>
    <dbReference type="NCBI Taxonomy" id="33977"/>
    <lineage>
        <taxon>Bacteria</taxon>
        <taxon>Bacillati</taxon>
        <taxon>Bacillota</taxon>
        <taxon>Bacilli</taxon>
        <taxon>Bacillales</taxon>
        <taxon>Caryophanaceae</taxon>
        <taxon>Caryophanon</taxon>
    </lineage>
</organism>
<evidence type="ECO:0000256" key="2">
    <source>
        <dbReference type="ARBA" id="ARBA00022475"/>
    </source>
</evidence>
<dbReference type="PANTHER" id="PTHR32089">
    <property type="entry name" value="METHYL-ACCEPTING CHEMOTAXIS PROTEIN MCPB"/>
    <property type="match status" value="1"/>
</dbReference>
<evidence type="ECO:0000256" key="6">
    <source>
        <dbReference type="PROSITE-ProRule" id="PRU00284"/>
    </source>
</evidence>
<feature type="transmembrane region" description="Helical" evidence="7">
    <location>
        <begin position="182"/>
        <end position="202"/>
    </location>
</feature>
<dbReference type="GO" id="GO:0007165">
    <property type="term" value="P:signal transduction"/>
    <property type="evidence" value="ECO:0007669"/>
    <property type="project" value="UniProtKB-KW"/>
</dbReference>
<evidence type="ECO:0000256" key="3">
    <source>
        <dbReference type="ARBA" id="ARBA00023136"/>
    </source>
</evidence>
<dbReference type="EMBL" id="MATO01000061">
    <property type="protein sequence ID" value="OCS86692.1"/>
    <property type="molecule type" value="Genomic_DNA"/>
</dbReference>
<dbReference type="Gene3D" id="6.10.340.10">
    <property type="match status" value="1"/>
</dbReference>
<feature type="domain" description="Methyl-accepting transducer" evidence="8">
    <location>
        <begin position="276"/>
        <end position="512"/>
    </location>
</feature>
<dbReference type="PANTHER" id="PTHR32089:SF112">
    <property type="entry name" value="LYSOZYME-LIKE PROTEIN-RELATED"/>
    <property type="match status" value="1"/>
</dbReference>
<dbReference type="PRINTS" id="PR00260">
    <property type="entry name" value="CHEMTRNSDUCR"/>
</dbReference>
<dbReference type="CDD" id="cd11386">
    <property type="entry name" value="MCP_signal"/>
    <property type="match status" value="1"/>
</dbReference>
<name>A0A1C0YHM2_9BACL</name>
<dbReference type="Gene3D" id="1.10.287.950">
    <property type="entry name" value="Methyl-accepting chemotaxis protein"/>
    <property type="match status" value="1"/>
</dbReference>
<dbReference type="GO" id="GO:0004888">
    <property type="term" value="F:transmembrane signaling receptor activity"/>
    <property type="evidence" value="ECO:0007669"/>
    <property type="project" value="InterPro"/>
</dbReference>
<accession>A0A1C0YHM2</accession>
<keyword evidence="3 7" id="KW-0472">Membrane</keyword>
<keyword evidence="4 6" id="KW-0807">Transducer</keyword>
<dbReference type="InterPro" id="IPR004089">
    <property type="entry name" value="MCPsignal_dom"/>
</dbReference>
<evidence type="ECO:0000256" key="7">
    <source>
        <dbReference type="SAM" id="Phobius"/>
    </source>
</evidence>
<evidence type="ECO:0000259" key="8">
    <source>
        <dbReference type="PROSITE" id="PS50111"/>
    </source>
</evidence>
<keyword evidence="11" id="KW-1185">Reference proteome</keyword>
<dbReference type="InterPro" id="IPR003660">
    <property type="entry name" value="HAMP_dom"/>
</dbReference>
<proteinExistence type="inferred from homology"/>
<sequence>MSINRKLTIVFSVMVVLTILVSGNFIMQLQRLDKVYTNSIDTLTPALLSTADISIVLTRIAYQVQAYTAGQEEGRDIYEVGMQEIDAFMDSMNEQAASADTVSANTIASLESAFQTFKDEMASIVALVDEGKPEEAREVLFSTGIKAAMALDTEGLAIQDAFAERLAIANTENTKTATTTTIVGIVLVVIIILATIALLSYLRKTITAPINQLNDAVQKVSAGDLSSPNIDIRTKDEIENLATAFNTMKESLRDVIGSIKSGVENVQQTATTMDESLQQTNESSTVIQENIQDVLSLAKNNVAIANDAALAMDETASGVQRIAEATQSLQEVAVESVQLSSTGQSAILNLAEQMADISDKSNETTAQIRTLASQSDEITKIIQVISDITDQTNLLALNAAIEAARAGEAGKGFAVVADEVRKLAEQSKTSAVQIGSLIEEIQQSTKRMENTIVQNDLSVQVGVKTIESAGQTFHDISTAFARIQHEITEVSAVTEELSASAEEVSASISDMARAIETESEQLDDVTTATLGMADVMAQLGEISDELTNRSLEQEALTKRFTI</sequence>
<protein>
    <recommendedName>
        <fullName evidence="12">Chemotaxis protein</fullName>
    </recommendedName>
</protein>
<comment type="subcellular location">
    <subcellularLocation>
        <location evidence="1">Cell membrane</location>
    </subcellularLocation>
</comment>
<comment type="caution">
    <text evidence="10">The sequence shown here is derived from an EMBL/GenBank/DDBJ whole genome shotgun (WGS) entry which is preliminary data.</text>
</comment>
<keyword evidence="2" id="KW-1003">Cell membrane</keyword>
<dbReference type="PROSITE" id="PS50885">
    <property type="entry name" value="HAMP"/>
    <property type="match status" value="1"/>
</dbReference>
<dbReference type="SMART" id="SM00304">
    <property type="entry name" value="HAMP"/>
    <property type="match status" value="2"/>
</dbReference>
<evidence type="ECO:0000256" key="5">
    <source>
        <dbReference type="ARBA" id="ARBA00029447"/>
    </source>
</evidence>
<dbReference type="InterPro" id="IPR004090">
    <property type="entry name" value="Chemotax_Me-accpt_rcpt"/>
</dbReference>
<comment type="similarity">
    <text evidence="5">Belongs to the methyl-accepting chemotaxis (MCP) protein family.</text>
</comment>
<dbReference type="RefSeq" id="WP_066466054.1">
    <property type="nucleotide sequence ID" value="NZ_MATO01000061.1"/>
</dbReference>
<dbReference type="AlphaFoldDB" id="A0A1C0YHM2"/>
<dbReference type="GO" id="GO:0005886">
    <property type="term" value="C:plasma membrane"/>
    <property type="evidence" value="ECO:0007669"/>
    <property type="project" value="UniProtKB-SubCell"/>
</dbReference>
<dbReference type="Proteomes" id="UP000093482">
    <property type="component" value="Unassembled WGS sequence"/>
</dbReference>
<feature type="transmembrane region" description="Helical" evidence="7">
    <location>
        <begin position="7"/>
        <end position="27"/>
    </location>
</feature>
<dbReference type="Pfam" id="PF00672">
    <property type="entry name" value="HAMP"/>
    <property type="match status" value="1"/>
</dbReference>
<dbReference type="SUPFAM" id="SSF58104">
    <property type="entry name" value="Methyl-accepting chemotaxis protein (MCP) signaling domain"/>
    <property type="match status" value="1"/>
</dbReference>
<keyword evidence="7" id="KW-0812">Transmembrane</keyword>
<evidence type="ECO:0000256" key="4">
    <source>
        <dbReference type="ARBA" id="ARBA00023224"/>
    </source>
</evidence>
<reference evidence="10 11" key="1">
    <citation type="submission" date="2016-07" db="EMBL/GenBank/DDBJ databases">
        <title>Caryophanon latum genome sequencing.</title>
        <authorList>
            <person name="Verma A."/>
            <person name="Pal Y."/>
            <person name="Krishnamurthi S."/>
        </authorList>
    </citation>
    <scope>NUCLEOTIDE SEQUENCE [LARGE SCALE GENOMIC DNA]</scope>
    <source>
        <strain evidence="10 11">DSM 14151</strain>
    </source>
</reference>
<evidence type="ECO:0000259" key="9">
    <source>
        <dbReference type="PROSITE" id="PS50885"/>
    </source>
</evidence>
<dbReference type="GO" id="GO:0006935">
    <property type="term" value="P:chemotaxis"/>
    <property type="evidence" value="ECO:0007669"/>
    <property type="project" value="InterPro"/>
</dbReference>
<evidence type="ECO:0008006" key="12">
    <source>
        <dbReference type="Google" id="ProtNLM"/>
    </source>
</evidence>
<dbReference type="SMART" id="SM00283">
    <property type="entry name" value="MA"/>
    <property type="match status" value="1"/>
</dbReference>
<evidence type="ECO:0000313" key="11">
    <source>
        <dbReference type="Proteomes" id="UP000093482"/>
    </source>
</evidence>
<evidence type="ECO:0000313" key="10">
    <source>
        <dbReference type="EMBL" id="OCS86692.1"/>
    </source>
</evidence>
<keyword evidence="7" id="KW-1133">Transmembrane helix</keyword>
<dbReference type="PROSITE" id="PS50111">
    <property type="entry name" value="CHEMOTAXIS_TRANSDUC_2"/>
    <property type="match status" value="1"/>
</dbReference>
<feature type="domain" description="HAMP" evidence="9">
    <location>
        <begin position="204"/>
        <end position="257"/>
    </location>
</feature>
<dbReference type="Pfam" id="PF00015">
    <property type="entry name" value="MCPsignal"/>
    <property type="match status" value="1"/>
</dbReference>
<gene>
    <name evidence="10" type="ORF">A6K76_14380</name>
</gene>